<gene>
    <name evidence="1" type="ORF">F7732_10155</name>
</gene>
<accession>A0A7V7RL82</accession>
<comment type="caution">
    <text evidence="1">The sequence shown here is derived from an EMBL/GenBank/DDBJ whole genome shotgun (WGS) entry which is preliminary data.</text>
</comment>
<evidence type="ECO:0000313" key="1">
    <source>
        <dbReference type="EMBL" id="KAB2332455.1"/>
    </source>
</evidence>
<reference evidence="1 2" key="1">
    <citation type="journal article" date="2014" name="Arch. Microbiol.">
        <title>Bacillus mesophilum sp. nov., strain IITR-54T, a novel 4-chlorobiphenyl dechlorinating bacterium.</title>
        <authorList>
            <person name="Manickam N."/>
            <person name="Singh N.K."/>
            <person name="Bajaj A."/>
            <person name="Kumar R.M."/>
            <person name="Kaur G."/>
            <person name="Kaur N."/>
            <person name="Bala M."/>
            <person name="Kumar A."/>
            <person name="Mayilraj S."/>
        </authorList>
    </citation>
    <scope>NUCLEOTIDE SEQUENCE [LARGE SCALE GENOMIC DNA]</scope>
    <source>
        <strain evidence="1 2">IITR-54</strain>
    </source>
</reference>
<organism evidence="1 2">
    <name type="scientific">Bacillus mesophilum</name>
    <dbReference type="NCBI Taxonomy" id="1071718"/>
    <lineage>
        <taxon>Bacteria</taxon>
        <taxon>Bacillati</taxon>
        <taxon>Bacillota</taxon>
        <taxon>Bacilli</taxon>
        <taxon>Bacillales</taxon>
        <taxon>Bacillaceae</taxon>
        <taxon>Bacillus</taxon>
    </lineage>
</organism>
<sequence length="102" mass="11231">MSISIQQLLGKIEKELKEAKGLSKSSLVRERVHAIKSICELILEDGGEETQQLSSMPVSYSVPVSQPLPMPQILPQNPAPAIQPAKRLEMEDEANGDSLFDF</sequence>
<proteinExistence type="predicted"/>
<dbReference type="Proteomes" id="UP000441354">
    <property type="component" value="Unassembled WGS sequence"/>
</dbReference>
<evidence type="ECO:0000313" key="2">
    <source>
        <dbReference type="Proteomes" id="UP000441354"/>
    </source>
</evidence>
<name>A0A7V7RL82_9BACI</name>
<protein>
    <submittedName>
        <fullName evidence="1">YwdI family protein</fullName>
    </submittedName>
</protein>
<dbReference type="Pfam" id="PF17261">
    <property type="entry name" value="DUF5327"/>
    <property type="match status" value="1"/>
</dbReference>
<dbReference type="AlphaFoldDB" id="A0A7V7RL82"/>
<dbReference type="OrthoDB" id="2361717at2"/>
<dbReference type="EMBL" id="WBOT01000003">
    <property type="protein sequence ID" value="KAB2332455.1"/>
    <property type="molecule type" value="Genomic_DNA"/>
</dbReference>
<dbReference type="InterPro" id="IPR035218">
    <property type="entry name" value="DUF5327"/>
</dbReference>
<keyword evidence="2" id="KW-1185">Reference proteome</keyword>